<keyword evidence="1" id="KW-0472">Membrane</keyword>
<dbReference type="PANTHER" id="PTHR46532">
    <property type="entry name" value="MALE FERTILITY FACTOR KL5"/>
    <property type="match status" value="1"/>
</dbReference>
<dbReference type="GO" id="GO:0045505">
    <property type="term" value="F:dynein intermediate chain binding"/>
    <property type="evidence" value="ECO:0007669"/>
    <property type="project" value="InterPro"/>
</dbReference>
<evidence type="ECO:0000313" key="3">
    <source>
        <dbReference type="Proteomes" id="UP000515154"/>
    </source>
</evidence>
<sequence length="1129" mass="131019">MYKFVKQQVGDSSSESEEITMELLQWLEQHIQTSLQPKLEEQKSFMSNSKHRKILLEFLRKEHNTQLCIFTKNTESLHAALQPPSALNTKSLFFLKRQQHWIITPNNIDDEILYFDCLPLPMEHLCLEIKEIFLPFICSNIVLSKTTNQESNKILNVLHSLFYSVEVADKMTKGEIVLVQPLTELLDPAVINSQRYPAMKYLLESTLISWISETKTILLHDPDKDLLTNFGISPTPEDQLKIWNEKLKKLHSFLTQLHLPINQKIIETLQRADNPFVAAIIYIQNKAVQVIEICETVIPFFESLWRRCNKIEKCTKPEEILLYFESLMKALFFMWSHSTYCHQKSKFSLTIQLLCNFLINKAESMINDNILQDPDTSQENLKWAQKICTTFRGTYLDFKAKADDVNYQNVKSLKERIRERNIYKMRFEGINTTNSTKVTKQQEMSDLSEEDLLLIDSSWPNHNSVAFKYLNDFMDRCNDVQELIETDQHFKELSAVAEIGGIGDACTDRIIKEISIKYSESIQVFWTSIPNLMNVKEIQPFEANFYKLRSVSKSLEVQLSGILLKSLTECHSPHSQMRLLQIFHSTIKQIQVKRNINGIVNNLVDDFWKQILHLEAMFNDQHKSPYRHWNFSPEISRILWIHGLLNNVQKLMSNIEEICPHIQEEEKKQTMKAHFKELLEKFECYKLDAIQKWLSKLDRQCSEKLKQTLLLINDGLQHITWKMKESLDFIESAMSLVCNDVYQSLETVQSNHNSIVETTSSWILYSPQLPIDLQPLTMEQLKRFEITILQKLKEVLLPSNHRIDSLLKSSLQVLDVSEISPSWQDYLLHVDQIIIDGLKNAIQSQLSILLSFLSGNSASKDVTSVPFLIVNVLLVANAIVFEPVLEQTINSLSIREVIHLWITDLLELVSFLPLYSEQGNYQNFIENDVEIQNLVLEIGKCVEDVVSRCQEVSSRFEPYSYLWTQESECEDLDVILCKASTNRELNIKQEPDGEMDEDKALTSKDLLNSKNLEELDAKGEKYKEIKQTLHNVPDFVDIGWIRINMESIKQTVDIMYSKKMLTLTRSLSQQKYADDCHFHCCYVSKNITMIGAMLTIIVTLVVTMFNRNLLTNISLSCASQVYTTVYIAN</sequence>
<reference evidence="4" key="1">
    <citation type="submission" date="2025-08" db="UniProtKB">
        <authorList>
            <consortium name="RefSeq"/>
        </authorList>
    </citation>
    <scope>IDENTIFICATION</scope>
</reference>
<feature type="transmembrane region" description="Helical" evidence="1">
    <location>
        <begin position="1087"/>
        <end position="1105"/>
    </location>
</feature>
<organism evidence="3 4">
    <name type="scientific">Octopus sinensis</name>
    <name type="common">East Asian common octopus</name>
    <dbReference type="NCBI Taxonomy" id="2607531"/>
    <lineage>
        <taxon>Eukaryota</taxon>
        <taxon>Metazoa</taxon>
        <taxon>Spiralia</taxon>
        <taxon>Lophotrochozoa</taxon>
        <taxon>Mollusca</taxon>
        <taxon>Cephalopoda</taxon>
        <taxon>Coleoidea</taxon>
        <taxon>Octopodiformes</taxon>
        <taxon>Octopoda</taxon>
        <taxon>Incirrata</taxon>
        <taxon>Octopodidae</taxon>
        <taxon>Octopus</taxon>
    </lineage>
</organism>
<keyword evidence="1" id="KW-0812">Transmembrane</keyword>
<evidence type="ECO:0000256" key="1">
    <source>
        <dbReference type="SAM" id="Phobius"/>
    </source>
</evidence>
<dbReference type="Proteomes" id="UP000515154">
    <property type="component" value="Linkage group LG17"/>
</dbReference>
<dbReference type="Pfam" id="PF08385">
    <property type="entry name" value="DHC_N1"/>
    <property type="match status" value="1"/>
</dbReference>
<proteinExistence type="predicted"/>
<gene>
    <name evidence="4" type="primary">LOC118766685</name>
</gene>
<keyword evidence="3" id="KW-1185">Reference proteome</keyword>
<dbReference type="PANTHER" id="PTHR46532:SF11">
    <property type="entry name" value="DYNEIN AXONEMAL HEAVY CHAIN 12"/>
    <property type="match status" value="1"/>
</dbReference>
<dbReference type="RefSeq" id="XP_036366171.1">
    <property type="nucleotide sequence ID" value="XM_036510278.1"/>
</dbReference>
<dbReference type="KEGG" id="osn:118766685"/>
<accession>A0A7E6FEJ3</accession>
<dbReference type="GO" id="GO:0007018">
    <property type="term" value="P:microtubule-based movement"/>
    <property type="evidence" value="ECO:0007669"/>
    <property type="project" value="InterPro"/>
</dbReference>
<evidence type="ECO:0000259" key="2">
    <source>
        <dbReference type="Pfam" id="PF08385"/>
    </source>
</evidence>
<keyword evidence="1" id="KW-1133">Transmembrane helix</keyword>
<evidence type="ECO:0000313" key="4">
    <source>
        <dbReference type="RefSeq" id="XP_036366171.1"/>
    </source>
</evidence>
<dbReference type="InterPro" id="IPR026983">
    <property type="entry name" value="DHC"/>
</dbReference>
<dbReference type="InterPro" id="IPR013594">
    <property type="entry name" value="Dynein_heavy_tail"/>
</dbReference>
<feature type="domain" description="Dynein heavy chain tail" evidence="2">
    <location>
        <begin position="202"/>
        <end position="714"/>
    </location>
</feature>
<dbReference type="GO" id="GO:0005858">
    <property type="term" value="C:axonemal dynein complex"/>
    <property type="evidence" value="ECO:0007669"/>
    <property type="project" value="TreeGrafter"/>
</dbReference>
<protein>
    <submittedName>
        <fullName evidence="4">Dynein beta chain, flagellar outer arm-like</fullName>
    </submittedName>
</protein>
<name>A0A7E6FEJ3_9MOLL</name>
<dbReference type="AlphaFoldDB" id="A0A7E6FEJ3"/>
<dbReference type="GO" id="GO:0051959">
    <property type="term" value="F:dynein light intermediate chain binding"/>
    <property type="evidence" value="ECO:0007669"/>
    <property type="project" value="InterPro"/>
</dbReference>